<accession>A0ABT0WG10</accession>
<dbReference type="CDD" id="cd11523">
    <property type="entry name" value="NTP-PPase"/>
    <property type="match status" value="1"/>
</dbReference>
<dbReference type="SUPFAM" id="SSF101386">
    <property type="entry name" value="all-alpha NTP pyrophosphatases"/>
    <property type="match status" value="1"/>
</dbReference>
<organism evidence="1 2">
    <name type="scientific">Neobacillus pocheonensis</name>
    <dbReference type="NCBI Taxonomy" id="363869"/>
    <lineage>
        <taxon>Bacteria</taxon>
        <taxon>Bacillati</taxon>
        <taxon>Bacillota</taxon>
        <taxon>Bacilli</taxon>
        <taxon>Bacillales</taxon>
        <taxon>Bacillaceae</taxon>
        <taxon>Neobacillus</taxon>
    </lineage>
</organism>
<comment type="caution">
    <text evidence="1">The sequence shown here is derived from an EMBL/GenBank/DDBJ whole genome shotgun (WGS) entry which is preliminary data.</text>
</comment>
<keyword evidence="2" id="KW-1185">Reference proteome</keyword>
<protein>
    <submittedName>
        <fullName evidence="1">MazG-like family protein</fullName>
    </submittedName>
</protein>
<gene>
    <name evidence="1" type="ORF">NDK43_25925</name>
</gene>
<sequence>MREAQKYAGQLQKELNWEISNENYEKSRSSLLNNYMLLTTEVAEVAEEFRKAFNRTHALLEEGIDEHVAFQIAKDSIKEDLGKELADCFAYMFKIANFFELDMEVSFYSKMDEVRNRKNKDIRYTKK</sequence>
<name>A0ABT0WG10_9BACI</name>
<evidence type="ECO:0000313" key="2">
    <source>
        <dbReference type="Proteomes" id="UP001523262"/>
    </source>
</evidence>
<evidence type="ECO:0000313" key="1">
    <source>
        <dbReference type="EMBL" id="MCM2535153.1"/>
    </source>
</evidence>
<dbReference type="Gene3D" id="1.10.287.1080">
    <property type="entry name" value="MazG-like"/>
    <property type="match status" value="1"/>
</dbReference>
<reference evidence="1 2" key="1">
    <citation type="submission" date="2022-06" db="EMBL/GenBank/DDBJ databases">
        <authorList>
            <person name="Jeon C.O."/>
        </authorList>
    </citation>
    <scope>NUCLEOTIDE SEQUENCE [LARGE SCALE GENOMIC DNA]</scope>
    <source>
        <strain evidence="1 2">KCTC 13943</strain>
    </source>
</reference>
<proteinExistence type="predicted"/>
<dbReference type="EMBL" id="JAMQCR010000002">
    <property type="protein sequence ID" value="MCM2535153.1"/>
    <property type="molecule type" value="Genomic_DNA"/>
</dbReference>
<dbReference type="Proteomes" id="UP001523262">
    <property type="component" value="Unassembled WGS sequence"/>
</dbReference>